<dbReference type="InterPro" id="IPR001853">
    <property type="entry name" value="DSBA-like_thioredoxin_dom"/>
</dbReference>
<dbReference type="GO" id="GO:0015036">
    <property type="term" value="F:disulfide oxidoreductase activity"/>
    <property type="evidence" value="ECO:0007669"/>
    <property type="project" value="UniProtKB-ARBA"/>
</dbReference>
<dbReference type="RefSeq" id="WP_023495994.1">
    <property type="nucleotide sequence ID" value="NZ_AYLO01000120.1"/>
</dbReference>
<dbReference type="AlphaFoldDB" id="V5BU04"/>
<dbReference type="Pfam" id="PF01323">
    <property type="entry name" value="DSBA"/>
    <property type="match status" value="1"/>
</dbReference>
<dbReference type="PATRIC" id="fig|1116472.3.peg.3355"/>
<reference evidence="11 12" key="1">
    <citation type="journal article" date="2013" name="Genome Announc.">
        <title>Draft Genome Sequence of the Methanotrophic Gammaproteobacterium Methyloglobulus morosus DSM 22980 Strain KoM1.</title>
        <authorList>
            <person name="Poehlein A."/>
            <person name="Deutzmann J.S."/>
            <person name="Daniel R."/>
            <person name="Simeonova D.D."/>
        </authorList>
    </citation>
    <scope>NUCLEOTIDE SEQUENCE [LARGE SCALE GENOMIC DNA]</scope>
    <source>
        <strain evidence="11 12">KoM1</strain>
    </source>
</reference>
<comment type="subcellular location">
    <subcellularLocation>
        <location evidence="1 7">Periplasm</location>
    </subcellularLocation>
</comment>
<dbReference type="Gene3D" id="3.40.30.10">
    <property type="entry name" value="Glutaredoxin"/>
    <property type="match status" value="1"/>
</dbReference>
<dbReference type="InterPro" id="IPR017937">
    <property type="entry name" value="Thioredoxin_CS"/>
</dbReference>
<dbReference type="eggNOG" id="COG1651">
    <property type="taxonomic scope" value="Bacteria"/>
</dbReference>
<dbReference type="SUPFAM" id="SSF52833">
    <property type="entry name" value="Thioredoxin-like"/>
    <property type="match status" value="1"/>
</dbReference>
<evidence type="ECO:0000313" key="11">
    <source>
        <dbReference type="EMBL" id="ESS69687.1"/>
    </source>
</evidence>
<feature type="disulfide bond" description="Redox-active" evidence="8">
    <location>
        <begin position="56"/>
        <end position="59"/>
    </location>
</feature>
<dbReference type="STRING" id="1116472.MGMO_129c00070"/>
<comment type="caution">
    <text evidence="11">The sequence shown here is derived from an EMBL/GenBank/DDBJ whole genome shotgun (WGS) entry which is preliminary data.</text>
</comment>
<organism evidence="11 12">
    <name type="scientific">Methyloglobulus morosus KoM1</name>
    <dbReference type="NCBI Taxonomy" id="1116472"/>
    <lineage>
        <taxon>Bacteria</taxon>
        <taxon>Pseudomonadati</taxon>
        <taxon>Pseudomonadota</taxon>
        <taxon>Gammaproteobacteria</taxon>
        <taxon>Methylococcales</taxon>
        <taxon>Methylococcaceae</taxon>
        <taxon>Methyloglobulus</taxon>
    </lineage>
</organism>
<keyword evidence="6" id="KW-0676">Redox-active center</keyword>
<evidence type="ECO:0000256" key="2">
    <source>
        <dbReference type="ARBA" id="ARBA00005791"/>
    </source>
</evidence>
<dbReference type="Proteomes" id="UP000017842">
    <property type="component" value="Unassembled WGS sequence"/>
</dbReference>
<dbReference type="OrthoDB" id="9784896at2"/>
<sequence length="213" mass="23467">MLKKFAGFALILFFISFAGLSNAEEQSSTGYEAVSPPQPTTNPAKVEVIEFFWYGCPHCYSFEPSLSKWLKTKPANVEFIRIPAVFSEEWGKHAKAYFTAEALGVIDAVHGDLFDGIQQAKQAGKHELETEDQLAKFFVAHGVKEADFREAYNSFMVDSKMRQAPALAAKYGITGVPAIIVNGKYRTNGTLAGSQEKMIDVINTLIKKESGGQ</sequence>
<accession>V5BU04</accession>
<dbReference type="PANTHER" id="PTHR35891">
    <property type="entry name" value="THIOL:DISULFIDE INTERCHANGE PROTEIN DSBA"/>
    <property type="match status" value="1"/>
</dbReference>
<evidence type="ECO:0000259" key="10">
    <source>
        <dbReference type="PROSITE" id="PS51352"/>
    </source>
</evidence>
<keyword evidence="3 9" id="KW-0732">Signal</keyword>
<dbReference type="EMBL" id="AYLO01000120">
    <property type="protein sequence ID" value="ESS69687.1"/>
    <property type="molecule type" value="Genomic_DNA"/>
</dbReference>
<comment type="similarity">
    <text evidence="2">Belongs to the thioredoxin family. DsbA subfamily.</text>
</comment>
<keyword evidence="12" id="KW-1185">Reference proteome</keyword>
<gene>
    <name evidence="11" type="primary">dsbA</name>
    <name evidence="11" type="ORF">MGMO_129c00070</name>
</gene>
<evidence type="ECO:0000256" key="1">
    <source>
        <dbReference type="ARBA" id="ARBA00004418"/>
    </source>
</evidence>
<dbReference type="PROSITE" id="PS51352">
    <property type="entry name" value="THIOREDOXIN_2"/>
    <property type="match status" value="1"/>
</dbReference>
<proteinExistence type="inferred from homology"/>
<evidence type="ECO:0000256" key="9">
    <source>
        <dbReference type="SAM" id="SignalP"/>
    </source>
</evidence>
<evidence type="ECO:0000256" key="5">
    <source>
        <dbReference type="ARBA" id="ARBA00023157"/>
    </source>
</evidence>
<keyword evidence="5 7" id="KW-1015">Disulfide bond</keyword>
<dbReference type="PIRSF" id="PIRSF001488">
    <property type="entry name" value="Tdi_protein"/>
    <property type="match status" value="1"/>
</dbReference>
<evidence type="ECO:0000256" key="8">
    <source>
        <dbReference type="PIRSR" id="PIRSR001488-1"/>
    </source>
</evidence>
<name>V5BU04_9GAMM</name>
<dbReference type="PANTHER" id="PTHR35891:SF2">
    <property type="entry name" value="THIOL:DISULFIDE INTERCHANGE PROTEIN DSBA"/>
    <property type="match status" value="1"/>
</dbReference>
<evidence type="ECO:0000313" key="12">
    <source>
        <dbReference type="Proteomes" id="UP000017842"/>
    </source>
</evidence>
<dbReference type="InterPro" id="IPR013766">
    <property type="entry name" value="Thioredoxin_domain"/>
</dbReference>
<keyword evidence="4 7" id="KW-0574">Periplasm</keyword>
<dbReference type="CDD" id="cd03019">
    <property type="entry name" value="DsbA_DsbA"/>
    <property type="match status" value="1"/>
</dbReference>
<dbReference type="GO" id="GO:0042597">
    <property type="term" value="C:periplasmic space"/>
    <property type="evidence" value="ECO:0007669"/>
    <property type="project" value="UniProtKB-SubCell"/>
</dbReference>
<feature type="signal peptide" evidence="9">
    <location>
        <begin position="1"/>
        <end position="23"/>
    </location>
</feature>
<dbReference type="InterPro" id="IPR036249">
    <property type="entry name" value="Thioredoxin-like_sf"/>
</dbReference>
<dbReference type="InterPro" id="IPR050824">
    <property type="entry name" value="Thiol_disulfide_DsbA"/>
</dbReference>
<evidence type="ECO:0000256" key="7">
    <source>
        <dbReference type="PIRNR" id="PIRNR001488"/>
    </source>
</evidence>
<evidence type="ECO:0000256" key="6">
    <source>
        <dbReference type="ARBA" id="ARBA00023284"/>
    </source>
</evidence>
<feature type="chain" id="PRO_5004731639" description="Thiol:disulfide interchange protein" evidence="9">
    <location>
        <begin position="24"/>
        <end position="213"/>
    </location>
</feature>
<evidence type="ECO:0000256" key="4">
    <source>
        <dbReference type="ARBA" id="ARBA00022764"/>
    </source>
</evidence>
<dbReference type="InterPro" id="IPR023205">
    <property type="entry name" value="DsbA/DsbL"/>
</dbReference>
<protein>
    <recommendedName>
        <fullName evidence="7">Thiol:disulfide interchange protein</fullName>
    </recommendedName>
</protein>
<evidence type="ECO:0000256" key="3">
    <source>
        <dbReference type="ARBA" id="ARBA00022729"/>
    </source>
</evidence>
<dbReference type="PROSITE" id="PS00194">
    <property type="entry name" value="THIOREDOXIN_1"/>
    <property type="match status" value="1"/>
</dbReference>
<feature type="domain" description="Thioredoxin" evidence="10">
    <location>
        <begin position="27"/>
        <end position="207"/>
    </location>
</feature>